<dbReference type="SUPFAM" id="SSF56219">
    <property type="entry name" value="DNase I-like"/>
    <property type="match status" value="1"/>
</dbReference>
<accession>A0ABQ7PUW4</accession>
<comment type="caution">
    <text evidence="3">The sequence shown here is derived from an EMBL/GenBank/DDBJ whole genome shotgun (WGS) entry which is preliminary data.</text>
</comment>
<dbReference type="Proteomes" id="UP000823941">
    <property type="component" value="Chromosome 28"/>
</dbReference>
<feature type="domain" description="Endonuclease/exonuclease/phosphatase" evidence="2">
    <location>
        <begin position="13"/>
        <end position="89"/>
    </location>
</feature>
<feature type="compositionally biased region" description="Basic residues" evidence="1">
    <location>
        <begin position="59"/>
        <end position="69"/>
    </location>
</feature>
<evidence type="ECO:0000256" key="1">
    <source>
        <dbReference type="SAM" id="MobiDB-lite"/>
    </source>
</evidence>
<evidence type="ECO:0000313" key="3">
    <source>
        <dbReference type="EMBL" id="KAG7296716.1"/>
    </source>
</evidence>
<reference evidence="3 4" key="1">
    <citation type="submission" date="2021-06" db="EMBL/GenBank/DDBJ databases">
        <title>A haploid diamondback moth (Plutella xylostella L.) genome assembly resolves 31 chromosomes and identifies a diamide resistance mutation.</title>
        <authorList>
            <person name="Ward C.M."/>
            <person name="Perry K.D."/>
            <person name="Baker G."/>
            <person name="Powis K."/>
            <person name="Heckel D.G."/>
            <person name="Baxter S.W."/>
        </authorList>
    </citation>
    <scope>NUCLEOTIDE SEQUENCE [LARGE SCALE GENOMIC DNA]</scope>
    <source>
        <strain evidence="3 4">LV</strain>
        <tissue evidence="3">Single pupa</tissue>
    </source>
</reference>
<dbReference type="InterPro" id="IPR036691">
    <property type="entry name" value="Endo/exonu/phosph_ase_sf"/>
</dbReference>
<proteinExistence type="predicted"/>
<dbReference type="EMBL" id="JAHIBW010000028">
    <property type="protein sequence ID" value="KAG7296716.1"/>
    <property type="molecule type" value="Genomic_DNA"/>
</dbReference>
<keyword evidence="4" id="KW-1185">Reference proteome</keyword>
<protein>
    <recommendedName>
        <fullName evidence="2">Endonuclease/exonuclease/phosphatase domain-containing protein</fullName>
    </recommendedName>
</protein>
<dbReference type="Gene3D" id="3.60.10.10">
    <property type="entry name" value="Endonuclease/exonuclease/phosphatase"/>
    <property type="match status" value="1"/>
</dbReference>
<dbReference type="Pfam" id="PF03372">
    <property type="entry name" value="Exo_endo_phos"/>
    <property type="match status" value="1"/>
</dbReference>
<evidence type="ECO:0000259" key="2">
    <source>
        <dbReference type="Pfam" id="PF03372"/>
    </source>
</evidence>
<gene>
    <name evidence="3" type="ORF">JYU34_020598</name>
</gene>
<feature type="region of interest" description="Disordered" evidence="1">
    <location>
        <begin position="55"/>
        <end position="76"/>
    </location>
</feature>
<sequence>MINKLKSLSVGLFNAGSLGTGHDELIATVLRYDVDILAINETWLREGEDEKAPVVPGYKLRHTPRPRGPRLRDRGGGCGFYVKTSIKTPV</sequence>
<dbReference type="InterPro" id="IPR005135">
    <property type="entry name" value="Endo/exonuclease/phosphatase"/>
</dbReference>
<name>A0ABQ7PUW4_PLUXY</name>
<organism evidence="3 4">
    <name type="scientific">Plutella xylostella</name>
    <name type="common">Diamondback moth</name>
    <name type="synonym">Plutella maculipennis</name>
    <dbReference type="NCBI Taxonomy" id="51655"/>
    <lineage>
        <taxon>Eukaryota</taxon>
        <taxon>Metazoa</taxon>
        <taxon>Ecdysozoa</taxon>
        <taxon>Arthropoda</taxon>
        <taxon>Hexapoda</taxon>
        <taxon>Insecta</taxon>
        <taxon>Pterygota</taxon>
        <taxon>Neoptera</taxon>
        <taxon>Endopterygota</taxon>
        <taxon>Lepidoptera</taxon>
        <taxon>Glossata</taxon>
        <taxon>Ditrysia</taxon>
        <taxon>Yponomeutoidea</taxon>
        <taxon>Plutellidae</taxon>
        <taxon>Plutella</taxon>
    </lineage>
</organism>
<evidence type="ECO:0000313" key="4">
    <source>
        <dbReference type="Proteomes" id="UP000823941"/>
    </source>
</evidence>